<dbReference type="Proteomes" id="UP000241587">
    <property type="component" value="Unassembled WGS sequence"/>
</dbReference>
<organism evidence="1 2">
    <name type="scientific">Fusarium culmorum</name>
    <dbReference type="NCBI Taxonomy" id="5516"/>
    <lineage>
        <taxon>Eukaryota</taxon>
        <taxon>Fungi</taxon>
        <taxon>Dikarya</taxon>
        <taxon>Ascomycota</taxon>
        <taxon>Pezizomycotina</taxon>
        <taxon>Sordariomycetes</taxon>
        <taxon>Hypocreomycetidae</taxon>
        <taxon>Hypocreales</taxon>
        <taxon>Nectriaceae</taxon>
        <taxon>Fusarium</taxon>
    </lineage>
</organism>
<accession>A0A2T4GIX4</accession>
<protein>
    <submittedName>
        <fullName evidence="1">Uncharacterized protein</fullName>
    </submittedName>
</protein>
<dbReference type="EMBL" id="PVEM01000012">
    <property type="protein sequence ID" value="PTD03516.1"/>
    <property type="molecule type" value="Genomic_DNA"/>
</dbReference>
<name>A0A2T4GIX4_FUSCU</name>
<gene>
    <name evidence="1" type="ORF">FCULG_00000851</name>
</gene>
<proteinExistence type="predicted"/>
<dbReference type="OrthoDB" id="10473118at2759"/>
<reference evidence="1 2" key="1">
    <citation type="submission" date="2018-02" db="EMBL/GenBank/DDBJ databases">
        <title>Fusarium culmorum secondary metabolites in fungal-bacterial-plant interactions.</title>
        <authorList>
            <person name="Schmidt R."/>
        </authorList>
    </citation>
    <scope>NUCLEOTIDE SEQUENCE [LARGE SCALE GENOMIC DNA]</scope>
    <source>
        <strain evidence="1 2">PV</strain>
    </source>
</reference>
<evidence type="ECO:0000313" key="2">
    <source>
        <dbReference type="Proteomes" id="UP000241587"/>
    </source>
</evidence>
<dbReference type="OMA" id="HALHILI"/>
<comment type="caution">
    <text evidence="1">The sequence shown here is derived from an EMBL/GenBank/DDBJ whole genome shotgun (WGS) entry which is preliminary data.</text>
</comment>
<evidence type="ECO:0000313" key="1">
    <source>
        <dbReference type="EMBL" id="PTD03516.1"/>
    </source>
</evidence>
<dbReference type="AlphaFoldDB" id="A0A2T4GIX4"/>
<sequence>MAICQLYHVRASVLVGANQHASMLSMSQGAEHALHILISTTRHQDDLTPSGERLVRVPTVEESIVPVRRGTIRPIYNIGNWANPGHLTAIFQVFVLTGIEYSGLSLSVYMYKHVCIPWQSQSQEIMPAGELSSSPVNLEMFHSLRASLILGSVHAHTMRRSSDASLQDMGIPFLGMQTPHATVLHAAAEAQIFLHIYIFNRELSIIGYKLSIRLCIDCRVCPAEGKVNITTCIGKISRFYTFLSSVHSCSKDLFLPALRGHGYCVFMQMSNLSENPCSHDDIP</sequence>
<keyword evidence="2" id="KW-1185">Reference proteome</keyword>